<dbReference type="InterPro" id="IPR036388">
    <property type="entry name" value="WH-like_DNA-bd_sf"/>
</dbReference>
<gene>
    <name evidence="5" type="ORF">AB7878_16165</name>
</gene>
<dbReference type="Proteomes" id="UP001562159">
    <property type="component" value="Unassembled WGS sequence"/>
</dbReference>
<sequence>MSKPRAAAPIPPGEAMPQERQQWILQRLRSHGRVVAVELATEFEVSEDSIRRDLRELAAQGLCKRVYGGALPLPVASSPLRQRRVEHTGRKQALARKAATLVRQGQVLLIDAGSTNAAIAAALPERCGLTVVTNAPDVALALLDREGFEIQLIGGRVDPRIGGAVGAQAVKELQRIRADLCFPGACALDVEGGLWGFDSEESLLKRTMVEASGETVVVVTSDKLGTVATHRVAGLAEVQHLVVEHDVDKATRNAYAAHGVAVHRADVAGD</sequence>
<protein>
    <submittedName>
        <fullName evidence="5">DeoR/GlpR family DNA-binding transcription regulator</fullName>
    </submittedName>
</protein>
<keyword evidence="5" id="KW-0238">DNA-binding</keyword>
<feature type="domain" description="HTH deoR-type" evidence="4">
    <location>
        <begin position="17"/>
        <end position="72"/>
    </location>
</feature>
<dbReference type="EMBL" id="JBGBPY010000001">
    <property type="protein sequence ID" value="MEY2183957.1"/>
    <property type="molecule type" value="Genomic_DNA"/>
</dbReference>
<keyword evidence="3" id="KW-0804">Transcription</keyword>
<evidence type="ECO:0000259" key="4">
    <source>
        <dbReference type="PROSITE" id="PS51000"/>
    </source>
</evidence>
<organism evidence="5 6">
    <name type="scientific">Rhodanobacter humi</name>
    <dbReference type="NCBI Taxonomy" id="1888173"/>
    <lineage>
        <taxon>Bacteria</taxon>
        <taxon>Pseudomonadati</taxon>
        <taxon>Pseudomonadota</taxon>
        <taxon>Gammaproteobacteria</taxon>
        <taxon>Lysobacterales</taxon>
        <taxon>Rhodanobacteraceae</taxon>
        <taxon>Rhodanobacter</taxon>
    </lineage>
</organism>
<evidence type="ECO:0000256" key="2">
    <source>
        <dbReference type="ARBA" id="ARBA00023015"/>
    </source>
</evidence>
<dbReference type="SUPFAM" id="SSF100950">
    <property type="entry name" value="NagB/RpiA/CoA transferase-like"/>
    <property type="match status" value="1"/>
</dbReference>
<dbReference type="InterPro" id="IPR050313">
    <property type="entry name" value="Carb_Metab_HTH_regulators"/>
</dbReference>
<dbReference type="Gene3D" id="3.40.50.1360">
    <property type="match status" value="1"/>
</dbReference>
<dbReference type="Gene3D" id="1.10.10.10">
    <property type="entry name" value="Winged helix-like DNA-binding domain superfamily/Winged helix DNA-binding domain"/>
    <property type="match status" value="1"/>
</dbReference>
<evidence type="ECO:0000313" key="5">
    <source>
        <dbReference type="EMBL" id="MEY2183957.1"/>
    </source>
</evidence>
<dbReference type="PANTHER" id="PTHR30363">
    <property type="entry name" value="HTH-TYPE TRANSCRIPTIONAL REGULATOR SRLR-RELATED"/>
    <property type="match status" value="1"/>
</dbReference>
<evidence type="ECO:0000256" key="3">
    <source>
        <dbReference type="ARBA" id="ARBA00023163"/>
    </source>
</evidence>
<keyword evidence="6" id="KW-1185">Reference proteome</keyword>
<name>A0ABV4AUI2_9GAMM</name>
<evidence type="ECO:0000313" key="6">
    <source>
        <dbReference type="Proteomes" id="UP001562159"/>
    </source>
</evidence>
<dbReference type="SMART" id="SM00420">
    <property type="entry name" value="HTH_DEOR"/>
    <property type="match status" value="1"/>
</dbReference>
<dbReference type="Pfam" id="PF00455">
    <property type="entry name" value="DeoRC"/>
    <property type="match status" value="1"/>
</dbReference>
<dbReference type="SMART" id="SM01134">
    <property type="entry name" value="DeoRC"/>
    <property type="match status" value="1"/>
</dbReference>
<dbReference type="InterPro" id="IPR036390">
    <property type="entry name" value="WH_DNA-bd_sf"/>
</dbReference>
<dbReference type="GO" id="GO:0003677">
    <property type="term" value="F:DNA binding"/>
    <property type="evidence" value="ECO:0007669"/>
    <property type="project" value="UniProtKB-KW"/>
</dbReference>
<keyword evidence="2" id="KW-0805">Transcription regulation</keyword>
<dbReference type="InterPro" id="IPR014036">
    <property type="entry name" value="DeoR-like_C"/>
</dbReference>
<dbReference type="SUPFAM" id="SSF46785">
    <property type="entry name" value="Winged helix' DNA-binding domain"/>
    <property type="match status" value="1"/>
</dbReference>
<proteinExistence type="predicted"/>
<dbReference type="InterPro" id="IPR001034">
    <property type="entry name" value="DeoR_HTH"/>
</dbReference>
<dbReference type="PROSITE" id="PS51000">
    <property type="entry name" value="HTH_DEOR_2"/>
    <property type="match status" value="1"/>
</dbReference>
<reference evidence="5 6" key="1">
    <citation type="submission" date="2024-07" db="EMBL/GenBank/DDBJ databases">
        <title>Molecular mechanisms and environmental adaptations of flagellar loss and biofilm growth of Rhodanobacter under environmental stress.</title>
        <authorList>
            <person name="Chen M."/>
        </authorList>
    </citation>
    <scope>NUCLEOTIDE SEQUENCE [LARGE SCALE GENOMIC DNA]</scope>
    <source>
        <strain evidence="5 6">RS22</strain>
    </source>
</reference>
<comment type="caution">
    <text evidence="5">The sequence shown here is derived from an EMBL/GenBank/DDBJ whole genome shotgun (WGS) entry which is preliminary data.</text>
</comment>
<accession>A0ABV4AUI2</accession>
<dbReference type="PANTHER" id="PTHR30363:SF4">
    <property type="entry name" value="GLYCEROL-3-PHOSPHATE REGULON REPRESSOR"/>
    <property type="match status" value="1"/>
</dbReference>
<dbReference type="InterPro" id="IPR037171">
    <property type="entry name" value="NagB/RpiA_transferase-like"/>
</dbReference>
<keyword evidence="1" id="KW-0678">Repressor</keyword>
<dbReference type="PRINTS" id="PR00037">
    <property type="entry name" value="HTHLACR"/>
</dbReference>
<evidence type="ECO:0000256" key="1">
    <source>
        <dbReference type="ARBA" id="ARBA00022491"/>
    </source>
</evidence>
<dbReference type="Pfam" id="PF08220">
    <property type="entry name" value="HTH_DeoR"/>
    <property type="match status" value="1"/>
</dbReference>